<evidence type="ECO:0000313" key="9">
    <source>
        <dbReference type="EMBL" id="SER27751.1"/>
    </source>
</evidence>
<feature type="transmembrane region" description="Helical" evidence="7">
    <location>
        <begin position="96"/>
        <end position="118"/>
    </location>
</feature>
<proteinExistence type="inferred from homology"/>
<keyword evidence="5 7" id="KW-1133">Transmembrane helix</keyword>
<evidence type="ECO:0000256" key="1">
    <source>
        <dbReference type="ARBA" id="ARBA00004651"/>
    </source>
</evidence>
<feature type="domain" description="Major facilitator superfamily (MFS) profile" evidence="8">
    <location>
        <begin position="6"/>
        <end position="370"/>
    </location>
</feature>
<comment type="similarity">
    <text evidence="2">Belongs to the major facilitator superfamily.</text>
</comment>
<dbReference type="Proteomes" id="UP000199051">
    <property type="component" value="Unassembled WGS sequence"/>
</dbReference>
<dbReference type="InterPro" id="IPR011701">
    <property type="entry name" value="MFS"/>
</dbReference>
<feature type="transmembrane region" description="Helical" evidence="7">
    <location>
        <begin position="71"/>
        <end position="90"/>
    </location>
</feature>
<feature type="transmembrane region" description="Helical" evidence="7">
    <location>
        <begin position="130"/>
        <end position="154"/>
    </location>
</feature>
<evidence type="ECO:0000256" key="4">
    <source>
        <dbReference type="ARBA" id="ARBA00022692"/>
    </source>
</evidence>
<keyword evidence="6 7" id="KW-0472">Membrane</keyword>
<evidence type="ECO:0000256" key="6">
    <source>
        <dbReference type="ARBA" id="ARBA00023136"/>
    </source>
</evidence>
<comment type="subcellular location">
    <subcellularLocation>
        <location evidence="1">Cell membrane</location>
        <topology evidence="1">Multi-pass membrane protein</topology>
    </subcellularLocation>
</comment>
<dbReference type="Pfam" id="PF07690">
    <property type="entry name" value="MFS_1"/>
    <property type="match status" value="1"/>
</dbReference>
<gene>
    <name evidence="9" type="ORF">SAMN04487818_102362</name>
</gene>
<sequence length="370" mass="37422">MSVRSSIATLHAGAFLWAFTSTLLGPALPLVTEELDLGYSSGGTVFTVSSAGFLTGSLVAAWVFGRFTLRTLVLASVGALLPLLYLTSLVSSLPLLLVVVGVTGVAGGVLTTLVNAGIADLTADHRAAALSLLNVSFGLGALLAPLFAGAVIAWTGAWKPMYQLTSALVLLVLLLAARSLEPTESKPAPGWRVVLDRSIATVFLAAALEWGFAYWSATYFADVVGAGKALAANMSALFWAGMLLGRLAFGSLLRAADPHRTVTVCATAAVLASATLALNAGTTLSVIGAIALGASLAAVIPSLLATAINANPHHTGPISGTLMFTTGTGSLAAPAFIGLLAGHTSLAAAIWTFPALAALLLLIHATGPKG</sequence>
<dbReference type="PANTHER" id="PTHR23514:SF3">
    <property type="entry name" value="BYPASS OF STOP CODON PROTEIN 6"/>
    <property type="match status" value="1"/>
</dbReference>
<dbReference type="RefSeq" id="WP_177215453.1">
    <property type="nucleotide sequence ID" value="NZ_FOGI01000002.1"/>
</dbReference>
<evidence type="ECO:0000259" key="8">
    <source>
        <dbReference type="PROSITE" id="PS50850"/>
    </source>
</evidence>
<keyword evidence="4 7" id="KW-0812">Transmembrane</keyword>
<accession>A0A1H9MW03</accession>
<feature type="transmembrane region" description="Helical" evidence="7">
    <location>
        <begin position="229"/>
        <end position="249"/>
    </location>
</feature>
<dbReference type="SUPFAM" id="SSF103473">
    <property type="entry name" value="MFS general substrate transporter"/>
    <property type="match status" value="1"/>
</dbReference>
<evidence type="ECO:0000256" key="3">
    <source>
        <dbReference type="ARBA" id="ARBA00022448"/>
    </source>
</evidence>
<feature type="transmembrane region" description="Helical" evidence="7">
    <location>
        <begin position="45"/>
        <end position="64"/>
    </location>
</feature>
<dbReference type="GO" id="GO:0005886">
    <property type="term" value="C:plasma membrane"/>
    <property type="evidence" value="ECO:0007669"/>
    <property type="project" value="UniProtKB-SubCell"/>
</dbReference>
<organism evidence="9 10">
    <name type="scientific">Actinokineospora terrae</name>
    <dbReference type="NCBI Taxonomy" id="155974"/>
    <lineage>
        <taxon>Bacteria</taxon>
        <taxon>Bacillati</taxon>
        <taxon>Actinomycetota</taxon>
        <taxon>Actinomycetes</taxon>
        <taxon>Pseudonocardiales</taxon>
        <taxon>Pseudonocardiaceae</taxon>
        <taxon>Actinokineospora</taxon>
    </lineage>
</organism>
<evidence type="ECO:0000256" key="7">
    <source>
        <dbReference type="SAM" id="Phobius"/>
    </source>
</evidence>
<evidence type="ECO:0000256" key="5">
    <source>
        <dbReference type="ARBA" id="ARBA00022989"/>
    </source>
</evidence>
<protein>
    <submittedName>
        <fullName evidence="9">Fucose permease</fullName>
    </submittedName>
</protein>
<dbReference type="GO" id="GO:0022857">
    <property type="term" value="F:transmembrane transporter activity"/>
    <property type="evidence" value="ECO:0007669"/>
    <property type="project" value="InterPro"/>
</dbReference>
<name>A0A1H9MW03_9PSEU</name>
<dbReference type="InterPro" id="IPR051788">
    <property type="entry name" value="MFS_Transporter"/>
</dbReference>
<reference evidence="10" key="1">
    <citation type="submission" date="2016-10" db="EMBL/GenBank/DDBJ databases">
        <authorList>
            <person name="Varghese N."/>
            <person name="Submissions S."/>
        </authorList>
    </citation>
    <scope>NUCLEOTIDE SEQUENCE [LARGE SCALE GENOMIC DNA]</scope>
    <source>
        <strain evidence="10">DSM 44260</strain>
    </source>
</reference>
<dbReference type="PROSITE" id="PS50850">
    <property type="entry name" value="MFS"/>
    <property type="match status" value="1"/>
</dbReference>
<keyword evidence="3" id="KW-0813">Transport</keyword>
<dbReference type="InterPro" id="IPR020846">
    <property type="entry name" value="MFS_dom"/>
</dbReference>
<dbReference type="AlphaFoldDB" id="A0A1H9MW03"/>
<feature type="transmembrane region" description="Helical" evidence="7">
    <location>
        <begin position="346"/>
        <end position="365"/>
    </location>
</feature>
<feature type="transmembrane region" description="Helical" evidence="7">
    <location>
        <begin position="198"/>
        <end position="217"/>
    </location>
</feature>
<feature type="transmembrane region" description="Helical" evidence="7">
    <location>
        <begin position="160"/>
        <end position="177"/>
    </location>
</feature>
<dbReference type="EMBL" id="FOGI01000002">
    <property type="protein sequence ID" value="SER27751.1"/>
    <property type="molecule type" value="Genomic_DNA"/>
</dbReference>
<keyword evidence="10" id="KW-1185">Reference proteome</keyword>
<dbReference type="PANTHER" id="PTHR23514">
    <property type="entry name" value="BYPASS OF STOP CODON PROTEIN 6"/>
    <property type="match status" value="1"/>
</dbReference>
<feature type="transmembrane region" description="Helical" evidence="7">
    <location>
        <begin position="286"/>
        <end position="308"/>
    </location>
</feature>
<feature type="transmembrane region" description="Helical" evidence="7">
    <location>
        <begin position="320"/>
        <end position="340"/>
    </location>
</feature>
<evidence type="ECO:0000256" key="2">
    <source>
        <dbReference type="ARBA" id="ARBA00008335"/>
    </source>
</evidence>
<dbReference type="STRING" id="155974.SAMN04487818_102362"/>
<evidence type="ECO:0000313" key="10">
    <source>
        <dbReference type="Proteomes" id="UP000199051"/>
    </source>
</evidence>
<dbReference type="Gene3D" id="1.20.1250.20">
    <property type="entry name" value="MFS general substrate transporter like domains"/>
    <property type="match status" value="2"/>
</dbReference>
<dbReference type="InterPro" id="IPR036259">
    <property type="entry name" value="MFS_trans_sf"/>
</dbReference>